<proteinExistence type="predicted"/>
<dbReference type="HOGENOM" id="CLU_1329445_0_0_2"/>
<dbReference type="Proteomes" id="UP000001903">
    <property type="component" value="Plasmid pHTUR02"/>
</dbReference>
<evidence type="ECO:0000313" key="2">
    <source>
        <dbReference type="EMBL" id="ADB63316.1"/>
    </source>
</evidence>
<keyword evidence="3" id="KW-1185">Reference proteome</keyword>
<keyword evidence="2" id="KW-0614">Plasmid</keyword>
<reference evidence="2 3" key="1">
    <citation type="journal article" date="2010" name="Stand. Genomic Sci.">
        <title>Complete genome sequence of Haloterrigena turkmenica type strain (4k).</title>
        <authorList>
            <person name="Saunders E."/>
            <person name="Tindall B.J."/>
            <person name="Fahnrich R."/>
            <person name="Lapidus A."/>
            <person name="Copeland A."/>
            <person name="Del Rio T.G."/>
            <person name="Lucas S."/>
            <person name="Chen F."/>
            <person name="Tice H."/>
            <person name="Cheng J.F."/>
            <person name="Han C."/>
            <person name="Detter J.C."/>
            <person name="Bruce D."/>
            <person name="Goodwin L."/>
            <person name="Chain P."/>
            <person name="Pitluck S."/>
            <person name="Pati A."/>
            <person name="Ivanova N."/>
            <person name="Mavromatis K."/>
            <person name="Chen A."/>
            <person name="Palaniappan K."/>
            <person name="Land M."/>
            <person name="Hauser L."/>
            <person name="Chang Y.J."/>
            <person name="Jeffries C.D."/>
            <person name="Brettin T."/>
            <person name="Rohde M."/>
            <person name="Goker M."/>
            <person name="Bristow J."/>
            <person name="Eisen J.A."/>
            <person name="Markowitz V."/>
            <person name="Hugenholtz P."/>
            <person name="Klenk H.P."/>
            <person name="Kyrpides N.C."/>
        </authorList>
    </citation>
    <scope>NUCLEOTIDE SEQUENCE [LARGE SCALE GENOMIC DNA]</scope>
    <source>
        <strain evidence="3">ATCC 51198 / DSM 5511 / JCM 9101 / NCIMB 13204 / VKM B-1734 / 4k</strain>
    </source>
</reference>
<geneLocation type="plasmid" evidence="2 3">
    <name>pHTUR02</name>
</geneLocation>
<gene>
    <name evidence="2" type="ordered locus">Htur_4505</name>
</gene>
<protein>
    <submittedName>
        <fullName evidence="2">Uncharacterized protein</fullName>
    </submittedName>
</protein>
<accession>D2S1R9</accession>
<dbReference type="AlphaFoldDB" id="D2S1R9"/>
<dbReference type="KEGG" id="htu:Htur_4505"/>
<evidence type="ECO:0000313" key="3">
    <source>
        <dbReference type="Proteomes" id="UP000001903"/>
    </source>
</evidence>
<feature type="region of interest" description="Disordered" evidence="1">
    <location>
        <begin position="96"/>
        <end position="120"/>
    </location>
</feature>
<organism evidence="2 3">
    <name type="scientific">Haloterrigena turkmenica (strain ATCC 51198 / DSM 5511 / JCM 9101 / NCIMB 13204 / VKM B-1734 / 4k)</name>
    <name type="common">Halococcus turkmenicus</name>
    <dbReference type="NCBI Taxonomy" id="543526"/>
    <lineage>
        <taxon>Archaea</taxon>
        <taxon>Methanobacteriati</taxon>
        <taxon>Methanobacteriota</taxon>
        <taxon>Stenosarchaea group</taxon>
        <taxon>Halobacteria</taxon>
        <taxon>Halobacteriales</taxon>
        <taxon>Natrialbaceae</taxon>
        <taxon>Haloterrigena</taxon>
    </lineage>
</organism>
<name>D2S1R9_HALTV</name>
<sequence>MSTNKITTLLMRKGSVRSKNTAIGPLSTSLLLWRSRRRDLCGSERRPAERASVGRRLLRRSEDDRLREEAGLVRSVADETGSYSDETLQRPFRASDRQAAGLPDIPPPDAVQNAPDETPRRAQLVRKQDRNLRRRSYWTGRDIRSPYEHELAPSSINTDGARRVMRRLCEEANLELEGKHDYLVPYGGRRGAGSLAWVHCSYLSVR</sequence>
<dbReference type="EMBL" id="CP001862">
    <property type="protein sequence ID" value="ADB63316.1"/>
    <property type="molecule type" value="Genomic_DNA"/>
</dbReference>
<evidence type="ECO:0000256" key="1">
    <source>
        <dbReference type="SAM" id="MobiDB-lite"/>
    </source>
</evidence>